<dbReference type="PANTHER" id="PTHR30510:SF2">
    <property type="entry name" value="UPF0229 PROTEIN YEAH"/>
    <property type="match status" value="1"/>
</dbReference>
<evidence type="ECO:0000313" key="1">
    <source>
        <dbReference type="EMBL" id="KKM13613.1"/>
    </source>
</evidence>
<accession>A0A0F9JUT1</accession>
<name>A0A0F9JUT1_9ZZZZ</name>
<gene>
    <name evidence="1" type="ORF">LCGC14_1714470</name>
</gene>
<dbReference type="InterPro" id="IPR036465">
    <property type="entry name" value="vWFA_dom_sf"/>
</dbReference>
<comment type="caution">
    <text evidence="1">The sequence shown here is derived from an EMBL/GenBank/DDBJ whole genome shotgun (WGS) entry which is preliminary data.</text>
</comment>
<dbReference type="SUPFAM" id="SSF53300">
    <property type="entry name" value="vWA-like"/>
    <property type="match status" value="1"/>
</dbReference>
<proteinExistence type="predicted"/>
<dbReference type="Pfam" id="PF04285">
    <property type="entry name" value="DUF444"/>
    <property type="match status" value="1"/>
</dbReference>
<evidence type="ECO:0008006" key="2">
    <source>
        <dbReference type="Google" id="ProtNLM"/>
    </source>
</evidence>
<reference evidence="1" key="1">
    <citation type="journal article" date="2015" name="Nature">
        <title>Complex archaea that bridge the gap between prokaryotes and eukaryotes.</title>
        <authorList>
            <person name="Spang A."/>
            <person name="Saw J.H."/>
            <person name="Jorgensen S.L."/>
            <person name="Zaremba-Niedzwiedzka K."/>
            <person name="Martijn J."/>
            <person name="Lind A.E."/>
            <person name="van Eijk R."/>
            <person name="Schleper C."/>
            <person name="Guy L."/>
            <person name="Ettema T.J."/>
        </authorList>
    </citation>
    <scope>NUCLEOTIDE SEQUENCE</scope>
</reference>
<sequence>MSNTIIDQDYPYDILHRGSKDASRHNKRVQEAVRKQLKDIIGQQDIITGDGNKKVKVRLKHLNQYRFVHSRDYVDVVGRDEFDELEEGEVLQRPGSGGGDPLTAGDAIGDAVYEAEYTIEELTDIMMSELQLPDLDERKKNEIVSEIVEWTDIRKESGIQSLIDKKRTLLANIKRKSKIKKLDRKKPLPIINDDLRFRTYNIIQEKHSNAVVLLCMDRSSSMWRDKIYAVKALYFWIVQFLKRRYNKVEIRFIAHDYDARELTEKEFFTISDSGGTRVSAAYEMCEGLIKQEYPASKWNIYAFHSSDGDTWSDEELCMEIVDRITNKLGANLFAYTEINIDSYRQGSSLLLDCFEDKMRNNSKILVSVINEISDVMDAIRTFLRHSVKEA</sequence>
<dbReference type="InterPro" id="IPR006698">
    <property type="entry name" value="UPF0229"/>
</dbReference>
<dbReference type="EMBL" id="LAZR01015341">
    <property type="protein sequence ID" value="KKM13613.1"/>
    <property type="molecule type" value="Genomic_DNA"/>
</dbReference>
<dbReference type="PANTHER" id="PTHR30510">
    <property type="entry name" value="UPF0229 PROTEIN YEAH"/>
    <property type="match status" value="1"/>
</dbReference>
<protein>
    <recommendedName>
        <fullName evidence="2">VWFA domain-containing protein</fullName>
    </recommendedName>
</protein>
<organism evidence="1">
    <name type="scientific">marine sediment metagenome</name>
    <dbReference type="NCBI Taxonomy" id="412755"/>
    <lineage>
        <taxon>unclassified sequences</taxon>
        <taxon>metagenomes</taxon>
        <taxon>ecological metagenomes</taxon>
    </lineage>
</organism>
<dbReference type="AlphaFoldDB" id="A0A0F9JUT1"/>